<dbReference type="Gene3D" id="3.40.50.300">
    <property type="entry name" value="P-loop containing nucleotide triphosphate hydrolases"/>
    <property type="match status" value="1"/>
</dbReference>
<dbReference type="InterPro" id="IPR015860">
    <property type="entry name" value="ABC_transpr_TagH-like"/>
</dbReference>
<dbReference type="PROSITE" id="PS50893">
    <property type="entry name" value="ABC_TRANSPORTER_2"/>
    <property type="match status" value="1"/>
</dbReference>
<comment type="similarity">
    <text evidence="1">Belongs to the ABC transporter superfamily.</text>
</comment>
<evidence type="ECO:0000313" key="8">
    <source>
        <dbReference type="Proteomes" id="UP000318081"/>
    </source>
</evidence>
<dbReference type="EMBL" id="CP036432">
    <property type="protein sequence ID" value="QDV82469.1"/>
    <property type="molecule type" value="Genomic_DNA"/>
</dbReference>
<dbReference type="Proteomes" id="UP000318081">
    <property type="component" value="Chromosome"/>
</dbReference>
<reference evidence="7 8" key="1">
    <citation type="submission" date="2019-02" db="EMBL/GenBank/DDBJ databases">
        <title>Deep-cultivation of Planctomycetes and their phenomic and genomic characterization uncovers novel biology.</title>
        <authorList>
            <person name="Wiegand S."/>
            <person name="Jogler M."/>
            <person name="Boedeker C."/>
            <person name="Pinto D."/>
            <person name="Vollmers J."/>
            <person name="Rivas-Marin E."/>
            <person name="Kohn T."/>
            <person name="Peeters S.H."/>
            <person name="Heuer A."/>
            <person name="Rast P."/>
            <person name="Oberbeckmann S."/>
            <person name="Bunk B."/>
            <person name="Jeske O."/>
            <person name="Meyerdierks A."/>
            <person name="Storesund J.E."/>
            <person name="Kallscheuer N."/>
            <person name="Luecker S."/>
            <person name="Lage O.M."/>
            <person name="Pohl T."/>
            <person name="Merkel B.J."/>
            <person name="Hornburger P."/>
            <person name="Mueller R.-W."/>
            <person name="Bruemmer F."/>
            <person name="Labrenz M."/>
            <person name="Spormann A.M."/>
            <person name="Op den Camp H."/>
            <person name="Overmann J."/>
            <person name="Amann R."/>
            <person name="Jetten M.S.M."/>
            <person name="Mascher T."/>
            <person name="Medema M.H."/>
            <person name="Devos D.P."/>
            <person name="Kaster A.-K."/>
            <person name="Ovreas L."/>
            <person name="Rohde M."/>
            <person name="Galperin M.Y."/>
            <person name="Jogler C."/>
        </authorList>
    </citation>
    <scope>NUCLEOTIDE SEQUENCE [LARGE SCALE GENOMIC DNA]</scope>
    <source>
        <strain evidence="7 8">TBK1r</strain>
    </source>
</reference>
<evidence type="ECO:0000256" key="5">
    <source>
        <dbReference type="SAM" id="MobiDB-lite"/>
    </source>
</evidence>
<dbReference type="SMART" id="SM00382">
    <property type="entry name" value="AAA"/>
    <property type="match status" value="1"/>
</dbReference>
<keyword evidence="2" id="KW-0813">Transport</keyword>
<evidence type="ECO:0000256" key="1">
    <source>
        <dbReference type="ARBA" id="ARBA00005417"/>
    </source>
</evidence>
<dbReference type="GO" id="GO:0005524">
    <property type="term" value="F:ATP binding"/>
    <property type="evidence" value="ECO:0007669"/>
    <property type="project" value="UniProtKB-KW"/>
</dbReference>
<evidence type="ECO:0000256" key="2">
    <source>
        <dbReference type="ARBA" id="ARBA00022448"/>
    </source>
</evidence>
<evidence type="ECO:0000256" key="4">
    <source>
        <dbReference type="ARBA" id="ARBA00022840"/>
    </source>
</evidence>
<accession>A0ABX5XKF0</accession>
<dbReference type="InterPro" id="IPR003593">
    <property type="entry name" value="AAA+_ATPase"/>
</dbReference>
<evidence type="ECO:0000256" key="3">
    <source>
        <dbReference type="ARBA" id="ARBA00022741"/>
    </source>
</evidence>
<dbReference type="PANTHER" id="PTHR46743">
    <property type="entry name" value="TEICHOIC ACIDS EXPORT ATP-BINDING PROTEIN TAGH"/>
    <property type="match status" value="1"/>
</dbReference>
<evidence type="ECO:0000313" key="7">
    <source>
        <dbReference type="EMBL" id="QDV82469.1"/>
    </source>
</evidence>
<feature type="region of interest" description="Disordered" evidence="5">
    <location>
        <begin position="56"/>
        <end position="82"/>
    </location>
</feature>
<dbReference type="SUPFAM" id="SSF52540">
    <property type="entry name" value="P-loop containing nucleoside triphosphate hydrolases"/>
    <property type="match status" value="1"/>
</dbReference>
<protein>
    <submittedName>
        <fullName evidence="7">Teichoic acids export ATP-binding protein TagH</fullName>
    </submittedName>
</protein>
<feature type="domain" description="ABC transporter" evidence="6">
    <location>
        <begin position="78"/>
        <end position="299"/>
    </location>
</feature>
<gene>
    <name evidence="7" type="primary">tagH_1</name>
    <name evidence="7" type="ORF">TBK1r_13990</name>
</gene>
<dbReference type="PANTHER" id="PTHR46743:SF2">
    <property type="entry name" value="TEICHOIC ACIDS EXPORT ATP-BINDING PROTEIN TAGH"/>
    <property type="match status" value="1"/>
</dbReference>
<dbReference type="RefSeq" id="WP_145208371.1">
    <property type="nucleotide sequence ID" value="NZ_CP036432.1"/>
</dbReference>
<organism evidence="7 8">
    <name type="scientific">Stieleria magnilauensis</name>
    <dbReference type="NCBI Taxonomy" id="2527963"/>
    <lineage>
        <taxon>Bacteria</taxon>
        <taxon>Pseudomonadati</taxon>
        <taxon>Planctomycetota</taxon>
        <taxon>Planctomycetia</taxon>
        <taxon>Pirellulales</taxon>
        <taxon>Pirellulaceae</taxon>
        <taxon>Stieleria</taxon>
    </lineage>
</organism>
<evidence type="ECO:0000259" key="6">
    <source>
        <dbReference type="PROSITE" id="PS50893"/>
    </source>
</evidence>
<dbReference type="InterPro" id="IPR050683">
    <property type="entry name" value="Bact_Polysacc_Export_ATP-bd"/>
</dbReference>
<keyword evidence="4 7" id="KW-0067">ATP-binding</keyword>
<name>A0ABX5XKF0_9BACT</name>
<keyword evidence="3" id="KW-0547">Nucleotide-binding</keyword>
<keyword evidence="8" id="KW-1185">Reference proteome</keyword>
<dbReference type="InterPro" id="IPR003439">
    <property type="entry name" value="ABC_transporter-like_ATP-bd"/>
</dbReference>
<dbReference type="Pfam" id="PF00005">
    <property type="entry name" value="ABC_tran"/>
    <property type="match status" value="1"/>
</dbReference>
<dbReference type="CDD" id="cd03220">
    <property type="entry name" value="ABC_KpsT_Wzt"/>
    <property type="match status" value="1"/>
</dbReference>
<proteinExistence type="inferred from homology"/>
<sequence>MSAAIRFESVSKRYRLGEVGTGTLSHDLHRFVARLLGRPDPFALVGTINDREVADGFGDGSSDDVQSDSAGGETSGNVSGGRRAKRRNDYVWALKDIDFEVPRGEILGIIGRNGAGKSTLLKLLSKITAPTSGRIKTKGRVASLLEVGTGFQPELTGRENIYLNGALLGMRRHEIRSRLDEIIEFSGCAKYIDTPVKRYSSGMTVRLGFAVAAHLDCEILVVDEVLAVGDAEFQNRCIGRMREVSAGGGKTVLFVSHNMGSVRSLCRQGVVLDRGELVTMAPISDAIRDYFERNAGAETGAHWHGTVDPTAAFAVEHVSVVGQGQPSYDATDQSNVISPDEAFQITIRYTVGKPLPPMRVGFQILSGEGPVVVEAYDSDAPDCRGPRLPGRYCSTCTIPGHLLSPGWYYLTLNAGIPHVENLFNQAGVVKFRIHESELDRAQRTRRSGVLQPCFQWETKPS</sequence>
<dbReference type="InterPro" id="IPR027417">
    <property type="entry name" value="P-loop_NTPase"/>
</dbReference>